<feature type="compositionally biased region" description="Polar residues" evidence="3">
    <location>
        <begin position="947"/>
        <end position="958"/>
    </location>
</feature>
<dbReference type="PROSITE" id="PS50110">
    <property type="entry name" value="RESPONSE_REGULATORY"/>
    <property type="match status" value="1"/>
</dbReference>
<dbReference type="Gene3D" id="3.40.50.2300">
    <property type="match status" value="1"/>
</dbReference>
<feature type="compositionally biased region" description="Basic and acidic residues" evidence="3">
    <location>
        <begin position="920"/>
        <end position="930"/>
    </location>
</feature>
<feature type="compositionally biased region" description="Low complexity" evidence="3">
    <location>
        <begin position="1082"/>
        <end position="1099"/>
    </location>
</feature>
<evidence type="ECO:0000313" key="7">
    <source>
        <dbReference type="Proteomes" id="UP000054408"/>
    </source>
</evidence>
<dbReference type="SUPFAM" id="SSF47576">
    <property type="entry name" value="Calponin-homology domain, CH-domain"/>
    <property type="match status" value="1"/>
</dbReference>
<name>A0A0L0DQG7_THETB</name>
<dbReference type="PROSITE" id="PS50125">
    <property type="entry name" value="GUANYLATE_CYCLASE_2"/>
    <property type="match status" value="1"/>
</dbReference>
<dbReference type="InterPro" id="IPR036872">
    <property type="entry name" value="CH_dom_sf"/>
</dbReference>
<accession>A0A0L0DQG7</accession>
<dbReference type="CDD" id="cd17546">
    <property type="entry name" value="REC_hyHK_CKI1_RcsC-like"/>
    <property type="match status" value="1"/>
</dbReference>
<organism evidence="6 7">
    <name type="scientific">Thecamonas trahens ATCC 50062</name>
    <dbReference type="NCBI Taxonomy" id="461836"/>
    <lineage>
        <taxon>Eukaryota</taxon>
        <taxon>Apusozoa</taxon>
        <taxon>Apusomonadida</taxon>
        <taxon>Apusomonadidae</taxon>
        <taxon>Thecamonas</taxon>
    </lineage>
</organism>
<dbReference type="InterPro" id="IPR001054">
    <property type="entry name" value="A/G_cyclase"/>
</dbReference>
<dbReference type="SMART" id="SM00044">
    <property type="entry name" value="CYCc"/>
    <property type="match status" value="1"/>
</dbReference>
<evidence type="ECO:0000313" key="6">
    <source>
        <dbReference type="EMBL" id="KNC53653.1"/>
    </source>
</evidence>
<dbReference type="Gene3D" id="1.10.418.10">
    <property type="entry name" value="Calponin-like domain"/>
    <property type="match status" value="1"/>
</dbReference>
<dbReference type="SUPFAM" id="SSF55073">
    <property type="entry name" value="Nucleotide cyclase"/>
    <property type="match status" value="1"/>
</dbReference>
<dbReference type="InterPro" id="IPR001789">
    <property type="entry name" value="Sig_transdc_resp-reg_receiver"/>
</dbReference>
<dbReference type="PANTHER" id="PTHR43081:SF1">
    <property type="entry name" value="ADENYLATE CYCLASE, TERMINAL-DIFFERENTIATION SPECIFIC"/>
    <property type="match status" value="1"/>
</dbReference>
<feature type="domain" description="Response regulatory" evidence="4">
    <location>
        <begin position="1233"/>
        <end position="1356"/>
    </location>
</feature>
<feature type="compositionally biased region" description="Low complexity" evidence="3">
    <location>
        <begin position="891"/>
        <end position="906"/>
    </location>
</feature>
<feature type="compositionally biased region" description="Low complexity" evidence="3">
    <location>
        <begin position="1184"/>
        <end position="1197"/>
    </location>
</feature>
<feature type="coiled-coil region" evidence="2">
    <location>
        <begin position="325"/>
        <end position="366"/>
    </location>
</feature>
<feature type="compositionally biased region" description="Low complexity" evidence="3">
    <location>
        <begin position="1138"/>
        <end position="1166"/>
    </location>
</feature>
<protein>
    <submittedName>
        <fullName evidence="6">Uncharacterized protein</fullName>
    </submittedName>
</protein>
<dbReference type="eggNOG" id="KOG0618">
    <property type="taxonomic scope" value="Eukaryota"/>
</dbReference>
<dbReference type="RefSeq" id="XP_013761968.1">
    <property type="nucleotide sequence ID" value="XM_013906514.1"/>
</dbReference>
<evidence type="ECO:0000259" key="4">
    <source>
        <dbReference type="PROSITE" id="PS50110"/>
    </source>
</evidence>
<feature type="region of interest" description="Disordered" evidence="3">
    <location>
        <begin position="820"/>
        <end position="1224"/>
    </location>
</feature>
<feature type="compositionally biased region" description="Low complexity" evidence="3">
    <location>
        <begin position="836"/>
        <end position="853"/>
    </location>
</feature>
<comment type="caution">
    <text evidence="1">Lacks conserved residue(s) required for the propagation of feature annotation.</text>
</comment>
<dbReference type="Gene3D" id="3.30.70.1230">
    <property type="entry name" value="Nucleotide cyclase"/>
    <property type="match status" value="1"/>
</dbReference>
<dbReference type="Pfam" id="PF00307">
    <property type="entry name" value="CH"/>
    <property type="match status" value="1"/>
</dbReference>
<dbReference type="STRING" id="461836.A0A0L0DQG7"/>
<dbReference type="InterPro" id="IPR050697">
    <property type="entry name" value="Adenylyl/Guanylyl_Cyclase_3/4"/>
</dbReference>
<evidence type="ECO:0000256" key="1">
    <source>
        <dbReference type="PROSITE-ProRule" id="PRU00169"/>
    </source>
</evidence>
<keyword evidence="7" id="KW-1185">Reference proteome</keyword>
<dbReference type="InterPro" id="IPR029787">
    <property type="entry name" value="Nucleotide_cyclase"/>
</dbReference>
<dbReference type="Pfam" id="PF00211">
    <property type="entry name" value="Guanylate_cyc"/>
    <property type="match status" value="1"/>
</dbReference>
<feature type="compositionally biased region" description="Basic and acidic residues" evidence="3">
    <location>
        <begin position="1014"/>
        <end position="1030"/>
    </location>
</feature>
<evidence type="ECO:0000259" key="5">
    <source>
        <dbReference type="PROSITE" id="PS50125"/>
    </source>
</evidence>
<keyword evidence="2" id="KW-0175">Coiled coil</keyword>
<feature type="compositionally biased region" description="Basic and acidic residues" evidence="3">
    <location>
        <begin position="964"/>
        <end position="986"/>
    </location>
</feature>
<dbReference type="EMBL" id="GL349437">
    <property type="protein sequence ID" value="KNC53653.1"/>
    <property type="molecule type" value="Genomic_DNA"/>
</dbReference>
<feature type="compositionally biased region" description="Basic and acidic residues" evidence="3">
    <location>
        <begin position="1038"/>
        <end position="1047"/>
    </location>
</feature>
<reference evidence="6 7" key="1">
    <citation type="submission" date="2010-05" db="EMBL/GenBank/DDBJ databases">
        <title>The Genome Sequence of Thecamonas trahens ATCC 50062.</title>
        <authorList>
            <consortium name="The Broad Institute Genome Sequencing Platform"/>
            <person name="Russ C."/>
            <person name="Cuomo C."/>
            <person name="Shea T."/>
            <person name="Young S.K."/>
            <person name="Zeng Q."/>
            <person name="Koehrsen M."/>
            <person name="Haas B."/>
            <person name="Borodovsky M."/>
            <person name="Guigo R."/>
            <person name="Alvarado L."/>
            <person name="Berlin A."/>
            <person name="Bochicchio J."/>
            <person name="Borenstein D."/>
            <person name="Chapman S."/>
            <person name="Chen Z."/>
            <person name="Freedman E."/>
            <person name="Gellesch M."/>
            <person name="Goldberg J."/>
            <person name="Griggs A."/>
            <person name="Gujja S."/>
            <person name="Heilman E."/>
            <person name="Heiman D."/>
            <person name="Hepburn T."/>
            <person name="Howarth C."/>
            <person name="Jen D."/>
            <person name="Larson L."/>
            <person name="Mehta T."/>
            <person name="Park D."/>
            <person name="Pearson M."/>
            <person name="Roberts A."/>
            <person name="Saif S."/>
            <person name="Shenoy N."/>
            <person name="Sisk P."/>
            <person name="Stolte C."/>
            <person name="Sykes S."/>
            <person name="Thomson T."/>
            <person name="Walk T."/>
            <person name="White J."/>
            <person name="Yandava C."/>
            <person name="Burger G."/>
            <person name="Gray M.W."/>
            <person name="Holland P.W.H."/>
            <person name="King N."/>
            <person name="Lang F.B.F."/>
            <person name="Roger A.J."/>
            <person name="Ruiz-Trillo I."/>
            <person name="Lander E."/>
            <person name="Nusbaum C."/>
        </authorList>
    </citation>
    <scope>NUCLEOTIDE SEQUENCE [LARGE SCALE GENOMIC DNA]</scope>
    <source>
        <strain evidence="6 7">ATCC 50062</strain>
    </source>
</reference>
<proteinExistence type="predicted"/>
<dbReference type="Proteomes" id="UP000054408">
    <property type="component" value="Unassembled WGS sequence"/>
</dbReference>
<sequence length="1384" mass="148987">MAADTNANAAPDVISRFSGWVGDWRVAVLEVSLPAWVNVMIDDSWVHISSLIEASEPMLLAHLTNAIVSEDVFNGSGIADSIVYPMTGASDGRRNVQTCLDALKRAGAAISVKADEIVGSSVDSVKTLRLLVEMYEFYYSRRLGLSARNFHKGLMRAVRRQLSSVSGIPSGTRKALTDALDRLVNFSTNWQSGLLFSALVASLAPNSLSPSSVSLSKIPNDALQAAFNAANTGLAVPQLILPSQVASQPEEVSIALYVAMILDSGINGSDRSLKAQLMAMETELKRVQQVADQVSGLQLALTETRDELAKAKGVNSANEGLNLELYAKSDEMASLQAEIMKLKANNMAVTKALDETKAKLARARENTGDPSLGPVVERIKEDVSNLMSKDVSSRMLRLQAELTKMTERLARIELQHRMHEKGVTFSRHTEDDVPAPQGNVVMMCTHVQGANRLWIKHPSVMARALNTHHAFLRTVLPTYGGYEVRVDGDSFLVAFSSPVQALRCGIFLQMELMKRDWPREILEEEDEDVRVVFGSSGSTLFRGLRVAMGFDIGRAQTLEDPVSNRVDYQGDVVERVLALSMAALGGQIVISDMLHEAVVDSLSSLSLGTDPPGVTPLDAVVVPGKDMLVNSLQLSPSQLKDRSFVEAKREVADDVIELYKTRNLDAIQNALSELSSSASLLHSEVDTLSADFAERIQGCVSLQHRMKELAHTMADPVEVRLALDKAVQFLHSVPSALNPEVSQLAVSKRKINAHLEKVTILEEVITSLVEGQRNRWKGTQHARFATSFLDSKREALAFAEERRELMHTIDMLRSKLEKAQRSLRVTRRGSTPNGAPPLSSSPSLSSALGPMASTLGGGPPSRDRRSPQPHLGGPPSMRSSYQGGDELEADTSSSAVLSVSASGSTLPSLGASGAPSRRGQGGEREYHRGWDASASTGTWARHAAPTRSASQRTVSGPSPTGPRGARERSRERGTRRGRDRSKDRLTHSQVRSSKGRGKDREKAKSKSKAKSKAKGKDRDKRERGSKDGRSSGRPRRERSREDHERSRSGSSRKFAPRSSPLAGPVSPSSYGGLRAGAGSSGHGTSRRAASGRRSPGHSSDLPPLAGGGKDIDNAAMLTVEEIIELDSGDDESNRANMLSGPASSRSRSKSPLSTPTSPNPPTLRSRSGVELAAPERGSSSHENSGSLPGTPSSITPTSPQPPQTPAEPMAPTSSTGSIGAAQKKKRIVPEVSRILLVDANQVSQIMGQVVLEQHGYECVALGDGIAAVDNIESQLRAGKPYQLILTAVDVPGRDAFDLTSEIRRIESALGWYRTPVVVMSTDPASDMEACMDAGVDGIFPFPISMTTTLVSTIFQYPADGQPEKEALTAPGSVAIAYMIRHHSD</sequence>
<dbReference type="SUPFAM" id="SSF52172">
    <property type="entry name" value="CheY-like"/>
    <property type="match status" value="1"/>
</dbReference>
<feature type="compositionally biased region" description="Acidic residues" evidence="3">
    <location>
        <begin position="1121"/>
        <end position="1130"/>
    </location>
</feature>
<dbReference type="GO" id="GO:0000160">
    <property type="term" value="P:phosphorelay signal transduction system"/>
    <property type="evidence" value="ECO:0007669"/>
    <property type="project" value="InterPro"/>
</dbReference>
<dbReference type="PANTHER" id="PTHR43081">
    <property type="entry name" value="ADENYLATE CYCLASE, TERMINAL-DIFFERENTIATION SPECIFIC-RELATED"/>
    <property type="match status" value="1"/>
</dbReference>
<evidence type="ECO:0000256" key="2">
    <source>
        <dbReference type="SAM" id="Coils"/>
    </source>
</evidence>
<dbReference type="InterPro" id="IPR011006">
    <property type="entry name" value="CheY-like_superfamily"/>
</dbReference>
<feature type="domain" description="Guanylate cyclase" evidence="5">
    <location>
        <begin position="441"/>
        <end position="580"/>
    </location>
</feature>
<gene>
    <name evidence="6" type="ORF">AMSG_01362</name>
</gene>
<evidence type="ECO:0000256" key="3">
    <source>
        <dbReference type="SAM" id="MobiDB-lite"/>
    </source>
</evidence>
<dbReference type="SMART" id="SM00448">
    <property type="entry name" value="REC"/>
    <property type="match status" value="1"/>
</dbReference>
<dbReference type="InterPro" id="IPR001715">
    <property type="entry name" value="CH_dom"/>
</dbReference>
<dbReference type="OrthoDB" id="545384at2759"/>
<dbReference type="GO" id="GO:0009190">
    <property type="term" value="P:cyclic nucleotide biosynthetic process"/>
    <property type="evidence" value="ECO:0007669"/>
    <property type="project" value="InterPro"/>
</dbReference>
<dbReference type="GeneID" id="25561115"/>